<gene>
    <name evidence="2" type="ORF">K7X08_033225</name>
</gene>
<evidence type="ECO:0000313" key="3">
    <source>
        <dbReference type="Proteomes" id="UP001152561"/>
    </source>
</evidence>
<dbReference type="Proteomes" id="UP001152561">
    <property type="component" value="Unassembled WGS sequence"/>
</dbReference>
<proteinExistence type="predicted"/>
<accession>A0A9Q1M4J8</accession>
<protein>
    <submittedName>
        <fullName evidence="2">Uncharacterized protein</fullName>
    </submittedName>
</protein>
<name>A0A9Q1M4J8_9SOLA</name>
<dbReference type="AlphaFoldDB" id="A0A9Q1M4J8"/>
<evidence type="ECO:0000313" key="2">
    <source>
        <dbReference type="EMBL" id="KAJ8549518.1"/>
    </source>
</evidence>
<evidence type="ECO:0000256" key="1">
    <source>
        <dbReference type="SAM" id="MobiDB-lite"/>
    </source>
</evidence>
<feature type="compositionally biased region" description="Polar residues" evidence="1">
    <location>
        <begin position="83"/>
        <end position="103"/>
    </location>
</feature>
<keyword evidence="3" id="KW-1185">Reference proteome</keyword>
<comment type="caution">
    <text evidence="2">The sequence shown here is derived from an EMBL/GenBank/DDBJ whole genome shotgun (WGS) entry which is preliminary data.</text>
</comment>
<organism evidence="2 3">
    <name type="scientific">Anisodus acutangulus</name>
    <dbReference type="NCBI Taxonomy" id="402998"/>
    <lineage>
        <taxon>Eukaryota</taxon>
        <taxon>Viridiplantae</taxon>
        <taxon>Streptophyta</taxon>
        <taxon>Embryophyta</taxon>
        <taxon>Tracheophyta</taxon>
        <taxon>Spermatophyta</taxon>
        <taxon>Magnoliopsida</taxon>
        <taxon>eudicotyledons</taxon>
        <taxon>Gunneridae</taxon>
        <taxon>Pentapetalae</taxon>
        <taxon>asterids</taxon>
        <taxon>lamiids</taxon>
        <taxon>Solanales</taxon>
        <taxon>Solanaceae</taxon>
        <taxon>Solanoideae</taxon>
        <taxon>Hyoscyameae</taxon>
        <taxon>Anisodus</taxon>
    </lineage>
</organism>
<dbReference type="EMBL" id="JAJAGQ010000011">
    <property type="protein sequence ID" value="KAJ8549518.1"/>
    <property type="molecule type" value="Genomic_DNA"/>
</dbReference>
<feature type="compositionally biased region" description="Low complexity" evidence="1">
    <location>
        <begin position="50"/>
        <end position="70"/>
    </location>
</feature>
<reference evidence="3" key="1">
    <citation type="journal article" date="2023" name="Proc. Natl. Acad. Sci. U.S.A.">
        <title>Genomic and structural basis for evolution of tropane alkaloid biosynthesis.</title>
        <authorList>
            <person name="Wanga Y.-J."/>
            <person name="Taina T."/>
            <person name="Yua J.-Y."/>
            <person name="Lia J."/>
            <person name="Xua B."/>
            <person name="Chenc J."/>
            <person name="D'Auriad J.C."/>
            <person name="Huanga J.-P."/>
            <person name="Huanga S.-X."/>
        </authorList>
    </citation>
    <scope>NUCLEOTIDE SEQUENCE [LARGE SCALE GENOMIC DNA]</scope>
    <source>
        <strain evidence="3">cv. KIB-2019</strain>
    </source>
</reference>
<feature type="region of interest" description="Disordered" evidence="1">
    <location>
        <begin position="27"/>
        <end position="117"/>
    </location>
</feature>
<dbReference type="OrthoDB" id="1280323at2759"/>
<sequence>MEPPEMIKTVGRSKVKRNGIAYEAIKRNGEWSASRKGSIMTCDKEGWTDSKQGQGQEKSGQTSTGTQQSGHISRSNCHELEFGTQQSQQSGFKTQIGTQQSTAYGPDIGDDEDPTLRPKVISEVDTLLVMRKKRMRPLIDSKRIQFTRDVNRVSTPTNLPYSSTKMTWRGSEAVTSIQLQDEAKSTNVFHEKNVLKERKGKEKKRKVSFGLA</sequence>